<dbReference type="InterPro" id="IPR016024">
    <property type="entry name" value="ARM-type_fold"/>
</dbReference>
<dbReference type="SUPFAM" id="SSF48371">
    <property type="entry name" value="ARM repeat"/>
    <property type="match status" value="1"/>
</dbReference>
<sequence length="1143" mass="124154">MQGSGISVEYAVQIIVMAQHPSASREQRLAASELFTRIKNGEAREAATLAMGLLVSGRPLEVQHFGFQLLQTLVSAQWEKFSADEHIQLARLALSLFQQVGRDREGWAVRSKAALVLALVAKRQGPSMVQELLPQLLNIAGESPTHTEMVCMVLRLEAEELTQYTDDLDSDQKRELLGALLHSLESVLPFLQKTLQDHYGEAMAAQGSGDSTAAALHNGVVTAAIEAVQAYLEWAPLGRVGASGLLNACAYLLTVPTHRMGACGMLRQVSARRQLQEETGVYNSVMATAGEALMHAAGQLLATENARQLDNDGDADEFGQYLCETMAGFGTSHLHTLAPDKKILFLQQMLAFTQHAYMLLAAKAMPFWTSLLTSSERSASRIEPLAPENSPIPLECVVVLMDLAGEQLRKGAHLVEADTDLPPFFDTFDDYREFCLEYRASLGKIARLTACLLPEPALAAASRRLSSSLGLCSVSGASLEEQQSQFEAAVMFLDSVVTQVSAAHLADLKPGTSPADKAGILRELQALLQQLLQARLSDPTLLNWHCRALEAFARCVSAFPDLMPVIMQKVFDMFSYVQFEGDPREIPPPHPPPGWKDAFTAQHRVAGTMLAYAKAAPQAMRPHLTTLAARMEEMWAAHNLGTGERNVLCDAMLAASASGGPELRTQVVEWVLGSIRSVWSDAAWQQHLASTSAFLARFMPLQHTQQGAVEIEGRQPRWEIVRCLHSIYSPQALAALAEVAAALEMGPREKALYLKHRAKAAAAAQSDEEVASTLAGSTPASLRTWIRQMREELYQTLGAIAAQIAGFYQMTAALPAWAAALVGDLPMMPTQHLRLLTRHVITPLVKACPPAHRNTWLLPILAPLLPHVLARLSADWTRVLTSSGAQAAAAAVNGAHTSEAAVEAESEVIAERLLRELTAEHVGLLATLQDTGSGGIGAESVMAWLAREAPDVALCAAVTATAALWWPDEIVGKAATFCRGIVAMGAQSEQLRGFMEREMLRGAFAAVASSSVAQRADLLHLARDILALQLPLPPTPRQELLRLPAVSAEVVAGFEAAMMGTRSEKDQRNLIRRLLFNSGAEDLQRSLGDWRPVMAVVNLTEPKHGQIQIFPLKSICAQFLSMDRVRTRQSARLAELSNKESHC</sequence>
<evidence type="ECO:0000313" key="3">
    <source>
        <dbReference type="EMBL" id="KAK9914859.1"/>
    </source>
</evidence>
<evidence type="ECO:0000259" key="1">
    <source>
        <dbReference type="Pfam" id="PF08389"/>
    </source>
</evidence>
<evidence type="ECO:0000313" key="4">
    <source>
        <dbReference type="Proteomes" id="UP001491310"/>
    </source>
</evidence>
<dbReference type="Pfam" id="PF08389">
    <property type="entry name" value="Xpo1"/>
    <property type="match status" value="1"/>
</dbReference>
<dbReference type="Gene3D" id="1.25.10.10">
    <property type="entry name" value="Leucine-rich Repeat Variant"/>
    <property type="match status" value="2"/>
</dbReference>
<dbReference type="InterPro" id="IPR045065">
    <property type="entry name" value="XPO1/5"/>
</dbReference>
<dbReference type="PANTHER" id="PTHR11223:SF3">
    <property type="entry name" value="EXPORTIN-5"/>
    <property type="match status" value="1"/>
</dbReference>
<dbReference type="InterPro" id="IPR013598">
    <property type="entry name" value="Exportin-1/Importin-b-like"/>
</dbReference>
<accession>A0ABR2YSL2</accession>
<feature type="domain" description="Exportin-1/Importin-beta-like" evidence="1">
    <location>
        <begin position="107"/>
        <end position="266"/>
    </location>
</feature>
<organism evidence="3 4">
    <name type="scientific">Coccomyxa subellipsoidea</name>
    <dbReference type="NCBI Taxonomy" id="248742"/>
    <lineage>
        <taxon>Eukaryota</taxon>
        <taxon>Viridiplantae</taxon>
        <taxon>Chlorophyta</taxon>
        <taxon>core chlorophytes</taxon>
        <taxon>Trebouxiophyceae</taxon>
        <taxon>Trebouxiophyceae incertae sedis</taxon>
        <taxon>Coccomyxaceae</taxon>
        <taxon>Coccomyxa</taxon>
    </lineage>
</organism>
<reference evidence="3 4" key="1">
    <citation type="journal article" date="2024" name="Nat. Commun.">
        <title>Phylogenomics reveals the evolutionary origins of lichenization in chlorophyte algae.</title>
        <authorList>
            <person name="Puginier C."/>
            <person name="Libourel C."/>
            <person name="Otte J."/>
            <person name="Skaloud P."/>
            <person name="Haon M."/>
            <person name="Grisel S."/>
            <person name="Petersen M."/>
            <person name="Berrin J.G."/>
            <person name="Delaux P.M."/>
            <person name="Dal Grande F."/>
            <person name="Keller J."/>
        </authorList>
    </citation>
    <scope>NUCLEOTIDE SEQUENCE [LARGE SCALE GENOMIC DNA]</scope>
    <source>
        <strain evidence="3 4">SAG 216-7</strain>
    </source>
</reference>
<evidence type="ECO:0008006" key="5">
    <source>
        <dbReference type="Google" id="ProtNLM"/>
    </source>
</evidence>
<dbReference type="Pfam" id="PF19273">
    <property type="entry name" value="Exportin-5"/>
    <property type="match status" value="2"/>
</dbReference>
<comment type="caution">
    <text evidence="3">The sequence shown here is derived from an EMBL/GenBank/DDBJ whole genome shotgun (WGS) entry which is preliminary data.</text>
</comment>
<feature type="domain" description="Exportin-5 C-terminal" evidence="2">
    <location>
        <begin position="720"/>
        <end position="1084"/>
    </location>
</feature>
<dbReference type="PANTHER" id="PTHR11223">
    <property type="entry name" value="EXPORTIN 1/5"/>
    <property type="match status" value="1"/>
</dbReference>
<dbReference type="InterPro" id="IPR011989">
    <property type="entry name" value="ARM-like"/>
</dbReference>
<evidence type="ECO:0000259" key="2">
    <source>
        <dbReference type="Pfam" id="PF19273"/>
    </source>
</evidence>
<dbReference type="InterPro" id="IPR045478">
    <property type="entry name" value="Exportin-5_C"/>
</dbReference>
<dbReference type="EMBL" id="JALJOT010000005">
    <property type="protein sequence ID" value="KAK9914859.1"/>
    <property type="molecule type" value="Genomic_DNA"/>
</dbReference>
<keyword evidence="4" id="KW-1185">Reference proteome</keyword>
<proteinExistence type="predicted"/>
<gene>
    <name evidence="3" type="ORF">WJX75_001427</name>
</gene>
<protein>
    <recommendedName>
        <fullName evidence="5">ARM repeat-containing protein</fullName>
    </recommendedName>
</protein>
<feature type="domain" description="Exportin-5 C-terminal" evidence="2">
    <location>
        <begin position="315"/>
        <end position="695"/>
    </location>
</feature>
<dbReference type="Proteomes" id="UP001491310">
    <property type="component" value="Unassembled WGS sequence"/>
</dbReference>
<name>A0ABR2YSL2_9CHLO</name>